<dbReference type="SUPFAM" id="SSF52540">
    <property type="entry name" value="P-loop containing nucleoside triphosphate hydrolases"/>
    <property type="match status" value="1"/>
</dbReference>
<dbReference type="PROSITE" id="PS51194">
    <property type="entry name" value="HELICASE_CTER"/>
    <property type="match status" value="1"/>
</dbReference>
<organism evidence="8 9">
    <name type="scientific">Theileria equi strain WA</name>
    <dbReference type="NCBI Taxonomy" id="1537102"/>
    <lineage>
        <taxon>Eukaryota</taxon>
        <taxon>Sar</taxon>
        <taxon>Alveolata</taxon>
        <taxon>Apicomplexa</taxon>
        <taxon>Aconoidasida</taxon>
        <taxon>Piroplasmida</taxon>
        <taxon>Theileriidae</taxon>
        <taxon>Theileria</taxon>
    </lineage>
</organism>
<dbReference type="eggNOG" id="KOG4284">
    <property type="taxonomic scope" value="Eukaryota"/>
</dbReference>
<keyword evidence="9" id="KW-1185">Reference proteome</keyword>
<evidence type="ECO:0000256" key="1">
    <source>
        <dbReference type="ARBA" id="ARBA00022741"/>
    </source>
</evidence>
<dbReference type="InterPro" id="IPR011545">
    <property type="entry name" value="DEAD/DEAH_box_helicase_dom"/>
</dbReference>
<dbReference type="GO" id="GO:0005524">
    <property type="term" value="F:ATP binding"/>
    <property type="evidence" value="ECO:0007669"/>
    <property type="project" value="UniProtKB-UniRule"/>
</dbReference>
<accession>L0B170</accession>
<comment type="domain">
    <text evidence="5">The Q motif is unique to and characteristic of the DEAD box family of RNA helicases and controls ATP binding and hydrolysis.</text>
</comment>
<dbReference type="EMBL" id="CP001670">
    <property type="protein sequence ID" value="AFZ81570.1"/>
    <property type="molecule type" value="Genomic_DNA"/>
</dbReference>
<dbReference type="AlphaFoldDB" id="L0B170"/>
<feature type="domain" description="Helicase C-terminal" evidence="7">
    <location>
        <begin position="389"/>
        <end position="531"/>
    </location>
</feature>
<gene>
    <name evidence="8" type="ORF">BEWA_009840</name>
</gene>
<dbReference type="InterPro" id="IPR027417">
    <property type="entry name" value="P-loop_NTPase"/>
</dbReference>
<dbReference type="eggNOG" id="KOG0340">
    <property type="taxonomic scope" value="Eukaryota"/>
</dbReference>
<dbReference type="KEGG" id="beq:BEWA_009840"/>
<evidence type="ECO:0000256" key="2">
    <source>
        <dbReference type="ARBA" id="ARBA00022801"/>
    </source>
</evidence>
<comment type="catalytic activity">
    <reaction evidence="5">
        <text>ATP + H2O = ADP + phosphate + H(+)</text>
        <dbReference type="Rhea" id="RHEA:13065"/>
        <dbReference type="ChEBI" id="CHEBI:15377"/>
        <dbReference type="ChEBI" id="CHEBI:15378"/>
        <dbReference type="ChEBI" id="CHEBI:30616"/>
        <dbReference type="ChEBI" id="CHEBI:43474"/>
        <dbReference type="ChEBI" id="CHEBI:456216"/>
        <dbReference type="EC" id="3.6.4.13"/>
    </reaction>
</comment>
<evidence type="ECO:0000259" key="7">
    <source>
        <dbReference type="PROSITE" id="PS51194"/>
    </source>
</evidence>
<dbReference type="OrthoDB" id="337625at2759"/>
<dbReference type="InterPro" id="IPR001650">
    <property type="entry name" value="Helicase_C-like"/>
</dbReference>
<dbReference type="GO" id="GO:0003724">
    <property type="term" value="F:RNA helicase activity"/>
    <property type="evidence" value="ECO:0007669"/>
    <property type="project" value="UniProtKB-EC"/>
</dbReference>
<dbReference type="GeneID" id="15804607"/>
<reference evidence="8 9" key="1">
    <citation type="journal article" date="2012" name="BMC Genomics">
        <title>Comparative genomic analysis and phylogenetic position of Theileria equi.</title>
        <authorList>
            <person name="Kappmeyer L.S."/>
            <person name="Thiagarajan M."/>
            <person name="Herndon D.R."/>
            <person name="Ramsay J.D."/>
            <person name="Caler E."/>
            <person name="Djikeng A."/>
            <person name="Gillespie J.J."/>
            <person name="Lau A.O."/>
            <person name="Roalson E.H."/>
            <person name="Silva J.C."/>
            <person name="Silva M.G."/>
            <person name="Suarez C.E."/>
            <person name="Ueti M.W."/>
            <person name="Nene V.M."/>
            <person name="Mealey R.H."/>
            <person name="Knowles D.P."/>
            <person name="Brayton K.A."/>
        </authorList>
    </citation>
    <scope>NUCLEOTIDE SEQUENCE [LARGE SCALE GENOMIC DNA]</scope>
    <source>
        <strain evidence="8 9">WA</strain>
    </source>
</reference>
<evidence type="ECO:0000256" key="3">
    <source>
        <dbReference type="ARBA" id="ARBA00022840"/>
    </source>
</evidence>
<dbReference type="InterPro" id="IPR014001">
    <property type="entry name" value="Helicase_ATP-bd"/>
</dbReference>
<dbReference type="Gene3D" id="3.40.50.300">
    <property type="entry name" value="P-loop containing nucleotide triphosphate hydrolases"/>
    <property type="match status" value="2"/>
</dbReference>
<dbReference type="Pfam" id="PF00271">
    <property type="entry name" value="Helicase_C"/>
    <property type="match status" value="1"/>
</dbReference>
<evidence type="ECO:0000256" key="4">
    <source>
        <dbReference type="ARBA" id="ARBA00022884"/>
    </source>
</evidence>
<evidence type="ECO:0000259" key="6">
    <source>
        <dbReference type="PROSITE" id="PS51192"/>
    </source>
</evidence>
<dbReference type="EC" id="3.6.4.13" evidence="5"/>
<proteinExistence type="inferred from homology"/>
<comment type="function">
    <text evidence="5">RNA helicase.</text>
</comment>
<dbReference type="Pfam" id="PF00270">
    <property type="entry name" value="DEAD"/>
    <property type="match status" value="1"/>
</dbReference>
<protein>
    <recommendedName>
        <fullName evidence="5">ATP-dependent RNA helicase</fullName>
        <ecNumber evidence="5">3.6.4.13</ecNumber>
    </recommendedName>
</protein>
<dbReference type="VEuPathDB" id="PiroplasmaDB:BEWA_009840"/>
<evidence type="ECO:0000256" key="5">
    <source>
        <dbReference type="RuleBase" id="RU365068"/>
    </source>
</evidence>
<dbReference type="GO" id="GO:0016787">
    <property type="term" value="F:hydrolase activity"/>
    <property type="evidence" value="ECO:0007669"/>
    <property type="project" value="UniProtKB-KW"/>
</dbReference>
<dbReference type="CDD" id="cd18787">
    <property type="entry name" value="SF2_C_DEAD"/>
    <property type="match status" value="1"/>
</dbReference>
<dbReference type="SMART" id="SM00487">
    <property type="entry name" value="DEXDc"/>
    <property type="match status" value="1"/>
</dbReference>
<dbReference type="Proteomes" id="UP000031512">
    <property type="component" value="Chromosome 3"/>
</dbReference>
<dbReference type="PROSITE" id="PS51192">
    <property type="entry name" value="HELICASE_ATP_BIND_1"/>
    <property type="match status" value="1"/>
</dbReference>
<comment type="similarity">
    <text evidence="5">Belongs to the DEAD box helicase family.</text>
</comment>
<evidence type="ECO:0000313" key="9">
    <source>
        <dbReference type="Proteomes" id="UP000031512"/>
    </source>
</evidence>
<keyword evidence="1 5" id="KW-0547">Nucleotide-binding</keyword>
<feature type="domain" description="Helicase ATP-binding" evidence="6">
    <location>
        <begin position="38"/>
        <end position="248"/>
    </location>
</feature>
<evidence type="ECO:0000313" key="8">
    <source>
        <dbReference type="EMBL" id="AFZ81570.1"/>
    </source>
</evidence>
<keyword evidence="2 5" id="KW-0378">Hydrolase</keyword>
<dbReference type="PANTHER" id="PTHR24031">
    <property type="entry name" value="RNA HELICASE"/>
    <property type="match status" value="1"/>
</dbReference>
<keyword evidence="5 8" id="KW-0347">Helicase</keyword>
<dbReference type="GO" id="GO:0003723">
    <property type="term" value="F:RNA binding"/>
    <property type="evidence" value="ECO:0007669"/>
    <property type="project" value="UniProtKB-UniRule"/>
</dbReference>
<dbReference type="STRING" id="1537102.L0B170"/>
<sequence>MSSYSSESFSSLNIHASLIDVLSKLGITTSSSAQSKFIRAAGNSQGVILQSKSGTGKTVSFCIFALNKIISSTNSDLYDNRDFLPFCSRFPSDNCYIYCGEVVILVPTRELALQIYHFLTLLSTPLKSIKISLNTGGIDLLGDIKNIKDLQPNVIIATPGRLKTILKQYKLNNGYYKHSYVKEKPIFKIHTFVLDEADLLLDDHFFIQTKQICDKLINPFVQVIAVSATFIKPQLNILENMVFSIDDKFKSTFINMAPTLDTVFSLLSSMAPGFEYSYRLLSRSISSFDDLIYWISKYERKFSRIIVSASHVNRINLSLSSQSMFENVPTSNMCYIDNDICELSDIVKHTKHIENEDIRTPVLQGVTFYLAKILDAPTIVMQVGLKLKCILSILSYVPYKKCIIFCNQSHSRIQSYRMLQAFGFQCYVSSSRLSHKERMTMLNDVFHMDKVVIICTDIMCRGICFSGVDLVINMDMAMSKEVFLHRSGRVGRFGAKGLCMLLKDSGYKLEFVDNDGVWTFDPVIYEYSPLIRLIYKTGTNFIETFTDSLLDCNSFFSEHQLIGAILPSGRIDLTVENSLLCLCFEVNYFGYAEISIRHLYTGDNPYDSVILKISGKRDVYPKLKIYMPTYCSRMLDCTDFTLLSNTKLHIIISDSHFADGLKINGALITLFPDVGLFRTLVCLYLNKYLDLKFIDSDDVYSQRQTHERTQSDFLKYSQCVGTCEYSTDHIPKNMLDNAIFMLKYYSNIAEFDFNMSNYIRLYELYTNNIALNNLSLLNRFHVRNSPLPFLHEHYTKWKSINKNFEL</sequence>
<dbReference type="RefSeq" id="XP_004831236.1">
    <property type="nucleotide sequence ID" value="XM_004831179.1"/>
</dbReference>
<keyword evidence="4 5" id="KW-0694">RNA-binding</keyword>
<name>L0B170_THEEQ</name>
<keyword evidence="3 5" id="KW-0067">ATP-binding</keyword>
<dbReference type="SMART" id="SM00490">
    <property type="entry name" value="HELICc"/>
    <property type="match status" value="1"/>
</dbReference>